<reference evidence="2 3" key="1">
    <citation type="submission" date="2019-11" db="EMBL/GenBank/DDBJ databases">
        <title>Pedobacter sp. HMF7056 Genome sequencing and assembly.</title>
        <authorList>
            <person name="Kang H."/>
            <person name="Kim H."/>
            <person name="Joh K."/>
        </authorList>
    </citation>
    <scope>NUCLEOTIDE SEQUENCE [LARGE SCALE GENOMIC DNA]</scope>
    <source>
        <strain evidence="2 3">HMF7056</strain>
    </source>
</reference>
<sequence>MTNNITKLFPILAITALLSGCSLFGLDVQKDYDYKKVTLDPHINVSAKQFMDERANGTGATAQGSADTIFRWMKKGLEYAGIDLAEYEKSGRTFIFLTNDAIRVRNATTGVITAGLWFTYPIVDTVDPLTGLPKTTHPARSWSEYTQQDVKNMFLYLIGNGEYNFEQLSNLNTKVQSLLPAASVMSTKSTFGYTNAGKVFDQAGVFYLKLQTNADLTPIIINNGNTSRSAGYIATNGPVHVWGAYPTMAVVGLP</sequence>
<protein>
    <submittedName>
        <fullName evidence="2">Uncharacterized protein</fullName>
    </submittedName>
</protein>
<feature type="signal peptide" evidence="1">
    <location>
        <begin position="1"/>
        <end position="25"/>
    </location>
</feature>
<evidence type="ECO:0000256" key="1">
    <source>
        <dbReference type="SAM" id="SignalP"/>
    </source>
</evidence>
<evidence type="ECO:0000313" key="2">
    <source>
        <dbReference type="EMBL" id="MXV14983.1"/>
    </source>
</evidence>
<name>A0A7K1XVG1_9SPHI</name>
<comment type="caution">
    <text evidence="2">The sequence shown here is derived from an EMBL/GenBank/DDBJ whole genome shotgun (WGS) entry which is preliminary data.</text>
</comment>
<organism evidence="2 3">
    <name type="scientific">Hufsiella ginkgonis</name>
    <dbReference type="NCBI Taxonomy" id="2695274"/>
    <lineage>
        <taxon>Bacteria</taxon>
        <taxon>Pseudomonadati</taxon>
        <taxon>Bacteroidota</taxon>
        <taxon>Sphingobacteriia</taxon>
        <taxon>Sphingobacteriales</taxon>
        <taxon>Sphingobacteriaceae</taxon>
        <taxon>Hufsiella</taxon>
    </lineage>
</organism>
<dbReference type="EMBL" id="WVHS01000001">
    <property type="protein sequence ID" value="MXV14983.1"/>
    <property type="molecule type" value="Genomic_DNA"/>
</dbReference>
<feature type="chain" id="PRO_5029569558" evidence="1">
    <location>
        <begin position="26"/>
        <end position="254"/>
    </location>
</feature>
<keyword evidence="1" id="KW-0732">Signal</keyword>
<accession>A0A7K1XVG1</accession>
<dbReference type="AlphaFoldDB" id="A0A7K1XVG1"/>
<dbReference type="RefSeq" id="WP_160905916.1">
    <property type="nucleotide sequence ID" value="NZ_WVHS01000001.1"/>
</dbReference>
<proteinExistence type="predicted"/>
<gene>
    <name evidence="2" type="ORF">GS398_06705</name>
</gene>
<keyword evidence="3" id="KW-1185">Reference proteome</keyword>
<dbReference type="Proteomes" id="UP000451233">
    <property type="component" value="Unassembled WGS sequence"/>
</dbReference>
<evidence type="ECO:0000313" key="3">
    <source>
        <dbReference type="Proteomes" id="UP000451233"/>
    </source>
</evidence>
<dbReference type="PROSITE" id="PS51257">
    <property type="entry name" value="PROKAR_LIPOPROTEIN"/>
    <property type="match status" value="1"/>
</dbReference>